<dbReference type="PROSITE" id="PS50186">
    <property type="entry name" value="DEP"/>
    <property type="match status" value="1"/>
</dbReference>
<evidence type="ECO:0000256" key="1">
    <source>
        <dbReference type="ARBA" id="ARBA00002549"/>
    </source>
</evidence>
<dbReference type="PROSITE" id="PS00195">
    <property type="entry name" value="GLUTAREDOXIN_1"/>
    <property type="match status" value="1"/>
</dbReference>
<comment type="function">
    <text evidence="1">Has a glutathione-disulfide oxidoreductase activity in the presence of NADPH and glutathione reductase. Reduces low molecular weight disulfides and proteins.</text>
</comment>
<dbReference type="SUPFAM" id="SSF52833">
    <property type="entry name" value="Thioredoxin-like"/>
    <property type="match status" value="1"/>
</dbReference>
<dbReference type="PANTHER" id="PTHR34386:SF1">
    <property type="entry name" value="GLUTAREDOXIN-LIKE PROTEIN NRDH"/>
    <property type="match status" value="1"/>
</dbReference>
<dbReference type="InterPro" id="IPR000591">
    <property type="entry name" value="DEP_dom"/>
</dbReference>
<dbReference type="CDD" id="cd04371">
    <property type="entry name" value="DEP"/>
    <property type="match status" value="1"/>
</dbReference>
<dbReference type="InterPro" id="IPR014025">
    <property type="entry name" value="Glutaredoxin_subgr"/>
</dbReference>
<proteinExistence type="predicted"/>
<dbReference type="InterPro" id="IPR011767">
    <property type="entry name" value="GLR_AS"/>
</dbReference>
<dbReference type="Pfam" id="PF04784">
    <property type="entry name" value="DUF547"/>
    <property type="match status" value="1"/>
</dbReference>
<evidence type="ECO:0000256" key="4">
    <source>
        <dbReference type="SAM" id="MobiDB-lite"/>
    </source>
</evidence>
<reference evidence="6 7" key="1">
    <citation type="submission" date="2024-01" db="EMBL/GenBank/DDBJ databases">
        <title>The genome of the rayed Mediterranean limpet Patella caerulea (Linnaeus, 1758).</title>
        <authorList>
            <person name="Anh-Thu Weber A."/>
            <person name="Halstead-Nussloch G."/>
        </authorList>
    </citation>
    <scope>NUCLEOTIDE SEQUENCE [LARGE SCALE GENOMIC DNA]</scope>
    <source>
        <strain evidence="6">AATW-2023a</strain>
        <tissue evidence="6">Whole specimen</tissue>
    </source>
</reference>
<dbReference type="InterPro" id="IPR006869">
    <property type="entry name" value="DUF547"/>
</dbReference>
<dbReference type="AlphaFoldDB" id="A0AAN8K2X4"/>
<comment type="caution">
    <text evidence="6">The sequence shown here is derived from an EMBL/GenBank/DDBJ whole genome shotgun (WGS) entry which is preliminary data.</text>
</comment>
<dbReference type="EMBL" id="JAZGQO010000003">
    <property type="protein sequence ID" value="KAK6188137.1"/>
    <property type="molecule type" value="Genomic_DNA"/>
</dbReference>
<dbReference type="Pfam" id="PF00462">
    <property type="entry name" value="Glutaredoxin"/>
    <property type="match status" value="1"/>
</dbReference>
<sequence>MTWHIFVPVARAGIRFILRSPVQLIGAPAFLTGLQTSTDKRFICTHPRAMELKGRIVVYSIMGCPHCMRAKSTLQENALPYTDISLDLFPQCRAEFQAKTGKKTVPQIFFNNWHVGGNDDLQKLVSNKDEFARAVAEVRDNEPQSDAPIPPDPSTAEKTFDAGDIICDPDEYAKIVQDLKESGLIKDHRQGIKTHKNSFCGKEFVDWVVKTKGLDRSGAIEMGQELINKHFGNNVKNEETFRDDNVYYRLLDDTDDNALNSGAMSECKPRPASELGADLRKLILKLYGAFLSKDGKQVDYKGIAGSDEFKLYIKLTKELQRVQIADATREEKLAFFINVYNALVVHANVVRGPPANLWQRYKFFNTVRYIIGGHLYSLQDIENGVLRGNRKGVGQFSRPFSKTDPRLKVALERHEPLIHFGLVCGAKSCPPIKTYTSDKVIEQLGMAAEAFIDGSDGCVVDVAKKTVHLSQIFKWYSVDFGKNNEEIVQWVHGRMAEGEQKNQLTELMAGKFKVNFMNYDWSVNSK</sequence>
<dbReference type="PANTHER" id="PTHR34386">
    <property type="entry name" value="GLUTAREDOXIN"/>
    <property type="match status" value="1"/>
</dbReference>
<dbReference type="InterPro" id="IPR002109">
    <property type="entry name" value="Glutaredoxin"/>
</dbReference>
<evidence type="ECO:0000313" key="6">
    <source>
        <dbReference type="EMBL" id="KAK6188137.1"/>
    </source>
</evidence>
<accession>A0AAN8K2X4</accession>
<protein>
    <recommendedName>
        <fullName evidence="5">DEP domain-containing protein</fullName>
    </recommendedName>
</protein>
<keyword evidence="2" id="KW-1015">Disulfide bond</keyword>
<keyword evidence="7" id="KW-1185">Reference proteome</keyword>
<feature type="region of interest" description="Disordered" evidence="4">
    <location>
        <begin position="137"/>
        <end position="158"/>
    </location>
</feature>
<dbReference type="SMART" id="SM00049">
    <property type="entry name" value="DEP"/>
    <property type="match status" value="1"/>
</dbReference>
<keyword evidence="3" id="KW-0676">Redox-active center</keyword>
<evidence type="ECO:0000256" key="3">
    <source>
        <dbReference type="ARBA" id="ARBA00023284"/>
    </source>
</evidence>
<dbReference type="PROSITE" id="PS51354">
    <property type="entry name" value="GLUTAREDOXIN_2"/>
    <property type="match status" value="1"/>
</dbReference>
<organism evidence="6 7">
    <name type="scientific">Patella caerulea</name>
    <name type="common">Rayed Mediterranean limpet</name>
    <dbReference type="NCBI Taxonomy" id="87958"/>
    <lineage>
        <taxon>Eukaryota</taxon>
        <taxon>Metazoa</taxon>
        <taxon>Spiralia</taxon>
        <taxon>Lophotrochozoa</taxon>
        <taxon>Mollusca</taxon>
        <taxon>Gastropoda</taxon>
        <taxon>Patellogastropoda</taxon>
        <taxon>Patelloidea</taxon>
        <taxon>Patellidae</taxon>
        <taxon>Patella</taxon>
    </lineage>
</organism>
<dbReference type="GO" id="GO:0035556">
    <property type="term" value="P:intracellular signal transduction"/>
    <property type="evidence" value="ECO:0007669"/>
    <property type="project" value="InterPro"/>
</dbReference>
<evidence type="ECO:0000313" key="7">
    <source>
        <dbReference type="Proteomes" id="UP001347796"/>
    </source>
</evidence>
<dbReference type="PRINTS" id="PR00160">
    <property type="entry name" value="GLUTAREDOXIN"/>
</dbReference>
<name>A0AAN8K2X4_PATCE</name>
<evidence type="ECO:0000256" key="2">
    <source>
        <dbReference type="ARBA" id="ARBA00023157"/>
    </source>
</evidence>
<dbReference type="InterPro" id="IPR036388">
    <property type="entry name" value="WH-like_DNA-bd_sf"/>
</dbReference>
<dbReference type="Proteomes" id="UP001347796">
    <property type="component" value="Unassembled WGS sequence"/>
</dbReference>
<dbReference type="Gene3D" id="1.10.10.10">
    <property type="entry name" value="Winged helix-like DNA-binding domain superfamily/Winged helix DNA-binding domain"/>
    <property type="match status" value="1"/>
</dbReference>
<dbReference type="InterPro" id="IPR051548">
    <property type="entry name" value="Grx-like_ET"/>
</dbReference>
<dbReference type="InterPro" id="IPR036249">
    <property type="entry name" value="Thioredoxin-like_sf"/>
</dbReference>
<dbReference type="InterPro" id="IPR036390">
    <property type="entry name" value="WH_DNA-bd_sf"/>
</dbReference>
<gene>
    <name evidence="6" type="ORF">SNE40_004387</name>
</gene>
<dbReference type="SUPFAM" id="SSF46785">
    <property type="entry name" value="Winged helix' DNA-binding domain"/>
    <property type="match status" value="1"/>
</dbReference>
<feature type="domain" description="DEP" evidence="5">
    <location>
        <begin position="185"/>
        <end position="252"/>
    </location>
</feature>
<dbReference type="GO" id="GO:0045454">
    <property type="term" value="P:cell redox homeostasis"/>
    <property type="evidence" value="ECO:0007669"/>
    <property type="project" value="TreeGrafter"/>
</dbReference>
<dbReference type="Pfam" id="PF00610">
    <property type="entry name" value="DEP"/>
    <property type="match status" value="1"/>
</dbReference>
<dbReference type="GO" id="GO:0009055">
    <property type="term" value="F:electron transfer activity"/>
    <property type="evidence" value="ECO:0007669"/>
    <property type="project" value="TreeGrafter"/>
</dbReference>
<dbReference type="Gene3D" id="3.40.30.10">
    <property type="entry name" value="Glutaredoxin"/>
    <property type="match status" value="1"/>
</dbReference>
<evidence type="ECO:0000259" key="5">
    <source>
        <dbReference type="PROSITE" id="PS50186"/>
    </source>
</evidence>